<comment type="caution">
    <text evidence="2">The sequence shown here is derived from an EMBL/GenBank/DDBJ whole genome shotgun (WGS) entry which is preliminary data.</text>
</comment>
<keyword evidence="1" id="KW-0812">Transmembrane</keyword>
<keyword evidence="3" id="KW-1185">Reference proteome</keyword>
<accession>A0A8H8DHI4</accession>
<organism evidence="2 3">
    <name type="scientific">Olpidium bornovanus</name>
    <dbReference type="NCBI Taxonomy" id="278681"/>
    <lineage>
        <taxon>Eukaryota</taxon>
        <taxon>Fungi</taxon>
        <taxon>Fungi incertae sedis</taxon>
        <taxon>Olpidiomycota</taxon>
        <taxon>Olpidiomycotina</taxon>
        <taxon>Olpidiomycetes</taxon>
        <taxon>Olpidiales</taxon>
        <taxon>Olpidiaceae</taxon>
        <taxon>Olpidium</taxon>
    </lineage>
</organism>
<evidence type="ECO:0000313" key="3">
    <source>
        <dbReference type="Proteomes" id="UP000673691"/>
    </source>
</evidence>
<proteinExistence type="predicted"/>
<dbReference type="AlphaFoldDB" id="A0A8H8DHI4"/>
<dbReference type="Proteomes" id="UP000673691">
    <property type="component" value="Unassembled WGS sequence"/>
</dbReference>
<keyword evidence="1" id="KW-0472">Membrane</keyword>
<sequence length="518" mass="58855">MKVHLANLRLQSFPLAGNAFVHYFRHGRSPLLEFECPVGKGRERHDNKERAVLLLDLHQVCDQRDGLDGLAESHLVGQDAVQAVVVQRHHPLQALELVFLERAADKDRRLLVDHLFDPVGLAVVIALDLCFFKGLSFVVHQLHSAAHSGVAVQLVSLLGAHALGKVVEILVRLLEEVSDARVLGLVHQLQIRLFVIILQGRQTGFGHPVRFLGLLLFHRVVIGHDLPGQDPYAVLLAEVEASHLRTVVEHSSEKIVVLLLFAAVAFCALLSLQALRHAGFPQGLLFHAPVGGPVALRHERRRAGHAFDHLLAQPALPAEKSERLQLDERLQFRRPARRHLQHGIVEVHRPAQGLVAEVARHFLQFTDPLVDPSANLTFTFLREGDRVQPHRVQDRHDHALLPRVVSQGLLQLRVRRRKAAVLLRYRGELGRLLRRCGGSRRRLMVRNSRLDYLFREVARGRGHRRNTGYRRTQTENRFLEIAREREVSRYELVRHDLKPQGRELGLGVRVRRRTRGSF</sequence>
<evidence type="ECO:0000256" key="1">
    <source>
        <dbReference type="SAM" id="Phobius"/>
    </source>
</evidence>
<feature type="transmembrane region" description="Helical" evidence="1">
    <location>
        <begin position="255"/>
        <end position="275"/>
    </location>
</feature>
<dbReference type="OrthoDB" id="7492309at2759"/>
<protein>
    <submittedName>
        <fullName evidence="2">Uncharacterized protein</fullName>
    </submittedName>
</protein>
<reference evidence="2 3" key="1">
    <citation type="journal article" name="Sci. Rep.">
        <title>Genome-scale phylogenetic analyses confirm Olpidium as the closest living zoosporic fungus to the non-flagellated, terrestrial fungi.</title>
        <authorList>
            <person name="Chang Y."/>
            <person name="Rochon D."/>
            <person name="Sekimoto S."/>
            <person name="Wang Y."/>
            <person name="Chovatia M."/>
            <person name="Sandor L."/>
            <person name="Salamov A."/>
            <person name="Grigoriev I.V."/>
            <person name="Stajich J.E."/>
            <person name="Spatafora J.W."/>
        </authorList>
    </citation>
    <scope>NUCLEOTIDE SEQUENCE [LARGE SCALE GENOMIC DNA]</scope>
    <source>
        <strain evidence="2">S191</strain>
    </source>
</reference>
<keyword evidence="1" id="KW-1133">Transmembrane helix</keyword>
<name>A0A8H8DHI4_9FUNG</name>
<gene>
    <name evidence="2" type="ORF">BJ554DRAFT_1687</name>
</gene>
<dbReference type="EMBL" id="JAEFCI010008908">
    <property type="protein sequence ID" value="KAG5458152.1"/>
    <property type="molecule type" value="Genomic_DNA"/>
</dbReference>
<evidence type="ECO:0000313" key="2">
    <source>
        <dbReference type="EMBL" id="KAG5458152.1"/>
    </source>
</evidence>